<feature type="transmembrane region" description="Helical" evidence="1">
    <location>
        <begin position="29"/>
        <end position="52"/>
    </location>
</feature>
<dbReference type="KEGG" id="cthi:THC_1493"/>
<dbReference type="RefSeq" id="WP_167344336.1">
    <property type="nucleotide sequence ID" value="NZ_AP014945.1"/>
</dbReference>
<reference evidence="2 3" key="1">
    <citation type="journal article" date="2016" name="Int. J. Syst. Evol. Microbiol.">
        <title>Caldimicrobium thiodismutans sp. nov., a sulfur-disproportionating bacterium isolated from a hot spring, and emended description of the genus Caldimicrobium.</title>
        <authorList>
            <person name="Kojima H."/>
            <person name="Umezawa K."/>
            <person name="Fukui M."/>
        </authorList>
    </citation>
    <scope>NUCLEOTIDE SEQUENCE [LARGE SCALE GENOMIC DNA]</scope>
    <source>
        <strain evidence="2 3">TF1</strain>
    </source>
</reference>
<protein>
    <submittedName>
        <fullName evidence="2">Uncharacterized protein</fullName>
    </submittedName>
</protein>
<dbReference type="Proteomes" id="UP000068196">
    <property type="component" value="Chromosome"/>
</dbReference>
<keyword evidence="1" id="KW-0812">Transmembrane</keyword>
<gene>
    <name evidence="2" type="ORF">THC_1493</name>
</gene>
<proteinExistence type="predicted"/>
<organism evidence="2 3">
    <name type="scientific">Caldimicrobium thiodismutans</name>
    <dbReference type="NCBI Taxonomy" id="1653476"/>
    <lineage>
        <taxon>Bacteria</taxon>
        <taxon>Pseudomonadati</taxon>
        <taxon>Thermodesulfobacteriota</taxon>
        <taxon>Thermodesulfobacteria</taxon>
        <taxon>Thermodesulfobacteriales</taxon>
        <taxon>Thermodesulfobacteriaceae</taxon>
        <taxon>Caldimicrobium</taxon>
    </lineage>
</organism>
<sequence>MAEEVRTEQIAEELEKMQYDPWLPFESKLVWGCIGLGIILLLVLVWISYTFFPSSHG</sequence>
<name>A0A0U5APK3_9BACT</name>
<keyword evidence="1" id="KW-1133">Transmembrane helix</keyword>
<evidence type="ECO:0000313" key="3">
    <source>
        <dbReference type="Proteomes" id="UP000068196"/>
    </source>
</evidence>
<accession>A0A0U5APK3</accession>
<evidence type="ECO:0000313" key="2">
    <source>
        <dbReference type="EMBL" id="BAU23858.1"/>
    </source>
</evidence>
<keyword evidence="1" id="KW-0472">Membrane</keyword>
<evidence type="ECO:0000256" key="1">
    <source>
        <dbReference type="SAM" id="Phobius"/>
    </source>
</evidence>
<dbReference type="AlphaFoldDB" id="A0A0U5APK3"/>
<keyword evidence="3" id="KW-1185">Reference proteome</keyword>
<dbReference type="EMBL" id="AP014945">
    <property type="protein sequence ID" value="BAU23858.1"/>
    <property type="molecule type" value="Genomic_DNA"/>
</dbReference>
<reference evidence="3" key="2">
    <citation type="journal article" date="2016" name="Int. J. Syst. Evol. Microbiol.">
        <title>Caldimicrobium thiodismutans sp. nov., a sulfur-disproportionating bacterium isolated from a hot spring.</title>
        <authorList>
            <person name="Kojima H."/>
            <person name="Umezawa K."/>
            <person name="Fukui M."/>
        </authorList>
    </citation>
    <scope>NUCLEOTIDE SEQUENCE [LARGE SCALE GENOMIC DNA]</scope>
    <source>
        <strain evidence="3">TF1</strain>
    </source>
</reference>